<feature type="region of interest" description="Disordered" evidence="1">
    <location>
        <begin position="562"/>
        <end position="592"/>
    </location>
</feature>
<evidence type="ECO:0008006" key="4">
    <source>
        <dbReference type="Google" id="ProtNLM"/>
    </source>
</evidence>
<reference evidence="2 3" key="1">
    <citation type="submission" date="2019-01" db="EMBL/GenBank/DDBJ databases">
        <authorList>
            <person name="Ferrante I. M."/>
        </authorList>
    </citation>
    <scope>NUCLEOTIDE SEQUENCE [LARGE SCALE GENOMIC DNA]</scope>
    <source>
        <strain evidence="2 3">B856</strain>
    </source>
</reference>
<dbReference type="EMBL" id="CAACVS010000602">
    <property type="protein sequence ID" value="VEU43946.1"/>
    <property type="molecule type" value="Genomic_DNA"/>
</dbReference>
<dbReference type="Pfam" id="PF10294">
    <property type="entry name" value="Methyltransf_16"/>
    <property type="match status" value="1"/>
</dbReference>
<dbReference type="InterPro" id="IPR029063">
    <property type="entry name" value="SAM-dependent_MTases_sf"/>
</dbReference>
<dbReference type="Gene3D" id="3.40.50.150">
    <property type="entry name" value="Vaccinia Virus protein VP39"/>
    <property type="match status" value="1"/>
</dbReference>
<accession>A0A448ZPI6</accession>
<evidence type="ECO:0000313" key="2">
    <source>
        <dbReference type="EMBL" id="VEU43946.1"/>
    </source>
</evidence>
<keyword evidence="3" id="KW-1185">Reference proteome</keyword>
<evidence type="ECO:0000256" key="1">
    <source>
        <dbReference type="SAM" id="MobiDB-lite"/>
    </source>
</evidence>
<dbReference type="OrthoDB" id="73931at2759"/>
<feature type="compositionally biased region" description="Low complexity" evidence="1">
    <location>
        <begin position="1"/>
        <end position="11"/>
    </location>
</feature>
<dbReference type="SUPFAM" id="SSF53335">
    <property type="entry name" value="S-adenosyl-L-methionine-dependent methyltransferases"/>
    <property type="match status" value="1"/>
</dbReference>
<protein>
    <recommendedName>
        <fullName evidence="4">Methyltransferase domain-containing protein</fullName>
    </recommendedName>
</protein>
<proteinExistence type="predicted"/>
<gene>
    <name evidence="2" type="ORF">PSNMU_V1.4_AUG-EV-PASAV3_0110490</name>
</gene>
<feature type="compositionally biased region" description="Basic and acidic residues" evidence="1">
    <location>
        <begin position="579"/>
        <end position="592"/>
    </location>
</feature>
<organism evidence="2 3">
    <name type="scientific">Pseudo-nitzschia multistriata</name>
    <dbReference type="NCBI Taxonomy" id="183589"/>
    <lineage>
        <taxon>Eukaryota</taxon>
        <taxon>Sar</taxon>
        <taxon>Stramenopiles</taxon>
        <taxon>Ochrophyta</taxon>
        <taxon>Bacillariophyta</taxon>
        <taxon>Bacillariophyceae</taxon>
        <taxon>Bacillariophycidae</taxon>
        <taxon>Bacillariales</taxon>
        <taxon>Bacillariaceae</taxon>
        <taxon>Pseudo-nitzschia</taxon>
    </lineage>
</organism>
<dbReference type="AlphaFoldDB" id="A0A448ZPI6"/>
<sequence>MEGSVVGSSSSRQERGSRYSQSHNNSEQGCKEAMDRTDSRAHEEKDNVVVVEEDWSHHLAGSKRDDDGTACGGTPPDRNRFAYYDTVVFPLSEGSGSGKPLSMELRCVDGLTPLDMLDLSSGVHDATGNRVWMGAVLFLESMVRPLPLCGGDATPTQRKRAAALADLRAELFRGRDVLELGCGTGASLIALGLAAAAEAESKEGCACPVPRSLTLTDNDPVVLELCRANCEANLGGRKGGNLPTIAVEPLDWGEFCAGGGNGHTTGAEAGRFAEPAPPKQSGPSCLSESRDTVVATDVVYDVGAVPLLFAAAGRLLRGGGRFVLAHVPRASVDEDATDPSRITEALEELIAGTAADHGFVGEANDQDGGEGDAALALVEAACREEEEEAGDRDDGRQRQGSPRRPRNILRPGLLAELWKPAAVGSGDTSAETEAKAKATPLVSGDYTYDELESCGASIMVFAKERTEAVAGGIETERKQPNHAALRCTARSAVNGNTILRQAGFFSAGSVSVQTPLWRSAMQATVKKAKGITGFRNHRWNPLEAGIDPIQKSMPAFPRQEFPTPAIMQLVPPQTGKSSLRLERDRNKPKDKV</sequence>
<feature type="region of interest" description="Disordered" evidence="1">
    <location>
        <begin position="383"/>
        <end position="410"/>
    </location>
</feature>
<dbReference type="InterPro" id="IPR019410">
    <property type="entry name" value="Methyltransf_16"/>
</dbReference>
<feature type="compositionally biased region" description="Basic and acidic residues" evidence="1">
    <location>
        <begin position="29"/>
        <end position="47"/>
    </location>
</feature>
<name>A0A448ZPI6_9STRA</name>
<dbReference type="Proteomes" id="UP000291116">
    <property type="component" value="Unassembled WGS sequence"/>
</dbReference>
<dbReference type="PANTHER" id="PTHR14614:SF142">
    <property type="entry name" value="FAM86 N-TERMINAL DOMAIN-CONTAINING PROTEIN"/>
    <property type="match status" value="1"/>
</dbReference>
<dbReference type="PANTHER" id="PTHR14614">
    <property type="entry name" value="HEPATOCELLULAR CARCINOMA-ASSOCIATED ANTIGEN"/>
    <property type="match status" value="1"/>
</dbReference>
<evidence type="ECO:0000313" key="3">
    <source>
        <dbReference type="Proteomes" id="UP000291116"/>
    </source>
</evidence>
<feature type="region of interest" description="Disordered" evidence="1">
    <location>
        <begin position="266"/>
        <end position="287"/>
    </location>
</feature>
<feature type="region of interest" description="Disordered" evidence="1">
    <location>
        <begin position="1"/>
        <end position="53"/>
    </location>
</feature>